<accession>A0ABP9LWW1</accession>
<dbReference type="Proteomes" id="UP001500353">
    <property type="component" value="Unassembled WGS sequence"/>
</dbReference>
<organism evidence="2 3">
    <name type="scientific">Chryseobacterium ginsengisoli</name>
    <dbReference type="NCBI Taxonomy" id="363853"/>
    <lineage>
        <taxon>Bacteria</taxon>
        <taxon>Pseudomonadati</taxon>
        <taxon>Bacteroidota</taxon>
        <taxon>Flavobacteriia</taxon>
        <taxon>Flavobacteriales</taxon>
        <taxon>Weeksellaceae</taxon>
        <taxon>Chryseobacterium group</taxon>
        <taxon>Chryseobacterium</taxon>
    </lineage>
</organism>
<evidence type="ECO:0000313" key="3">
    <source>
        <dbReference type="Proteomes" id="UP001500353"/>
    </source>
</evidence>
<keyword evidence="3" id="KW-1185">Reference proteome</keyword>
<dbReference type="EMBL" id="BAABHX010000001">
    <property type="protein sequence ID" value="GAA5084832.1"/>
    <property type="molecule type" value="Genomic_DNA"/>
</dbReference>
<reference evidence="3" key="1">
    <citation type="journal article" date="2019" name="Int. J. Syst. Evol. Microbiol.">
        <title>The Global Catalogue of Microorganisms (GCM) 10K type strain sequencing project: providing services to taxonomists for standard genome sequencing and annotation.</title>
        <authorList>
            <consortium name="The Broad Institute Genomics Platform"/>
            <consortium name="The Broad Institute Genome Sequencing Center for Infectious Disease"/>
            <person name="Wu L."/>
            <person name="Ma J."/>
        </authorList>
    </citation>
    <scope>NUCLEOTIDE SEQUENCE [LARGE SCALE GENOMIC DNA]</scope>
    <source>
        <strain evidence="3">JCM 18019</strain>
    </source>
</reference>
<keyword evidence="1" id="KW-1133">Transmembrane helix</keyword>
<sequence>MKKTMLLILAGIGVLMGFYYFVIQMNNQKDEDYKTVCKCRNNGIFIKRDIAFFTLNSNNIALLFHNERINYSKKSSYGKGFVISVEIPINRSSTDTLYFEDGRKVLKMYDFVVDTLIVNKKQGIICDLKEVTINGKKQYARDLIILD</sequence>
<comment type="caution">
    <text evidence="2">The sequence shown here is derived from an EMBL/GenBank/DDBJ whole genome shotgun (WGS) entry which is preliminary data.</text>
</comment>
<keyword evidence="1" id="KW-0812">Transmembrane</keyword>
<proteinExistence type="predicted"/>
<protein>
    <submittedName>
        <fullName evidence="2">Uncharacterized protein</fullName>
    </submittedName>
</protein>
<evidence type="ECO:0000256" key="1">
    <source>
        <dbReference type="SAM" id="Phobius"/>
    </source>
</evidence>
<keyword evidence="1" id="KW-0472">Membrane</keyword>
<evidence type="ECO:0000313" key="2">
    <source>
        <dbReference type="EMBL" id="GAA5084832.1"/>
    </source>
</evidence>
<gene>
    <name evidence="2" type="ORF">GCM10023210_05060</name>
</gene>
<feature type="transmembrane region" description="Helical" evidence="1">
    <location>
        <begin position="6"/>
        <end position="23"/>
    </location>
</feature>
<dbReference type="RefSeq" id="WP_345200106.1">
    <property type="nucleotide sequence ID" value="NZ_BAABHX010000001.1"/>
</dbReference>
<name>A0ABP9LWW1_9FLAO</name>